<dbReference type="PANTHER" id="PTHR30151:SF20">
    <property type="entry name" value="ABC TRANSPORTER PERMEASE PROTEIN HI_0355-RELATED"/>
    <property type="match status" value="1"/>
</dbReference>
<dbReference type="RefSeq" id="WP_250874139.1">
    <property type="nucleotide sequence ID" value="NZ_JALXFV010000006.1"/>
</dbReference>
<comment type="similarity">
    <text evidence="7">Belongs to the binding-protein-dependent transport system permease family.</text>
</comment>
<evidence type="ECO:0000256" key="3">
    <source>
        <dbReference type="ARBA" id="ARBA00022475"/>
    </source>
</evidence>
<feature type="transmembrane region" description="Helical" evidence="7">
    <location>
        <begin position="60"/>
        <end position="85"/>
    </location>
</feature>
<keyword evidence="5 7" id="KW-1133">Transmembrane helix</keyword>
<evidence type="ECO:0000256" key="4">
    <source>
        <dbReference type="ARBA" id="ARBA00022692"/>
    </source>
</evidence>
<dbReference type="PROSITE" id="PS50928">
    <property type="entry name" value="ABC_TM1"/>
    <property type="match status" value="1"/>
</dbReference>
<feature type="transmembrane region" description="Helical" evidence="7">
    <location>
        <begin position="126"/>
        <end position="146"/>
    </location>
</feature>
<dbReference type="InterPro" id="IPR000515">
    <property type="entry name" value="MetI-like"/>
</dbReference>
<feature type="domain" description="ABC transmembrane type-1" evidence="8">
    <location>
        <begin position="61"/>
        <end position="241"/>
    </location>
</feature>
<evidence type="ECO:0000256" key="7">
    <source>
        <dbReference type="RuleBase" id="RU363032"/>
    </source>
</evidence>
<evidence type="ECO:0000313" key="10">
    <source>
        <dbReference type="Proteomes" id="UP001597187"/>
    </source>
</evidence>
<keyword evidence="2 7" id="KW-0813">Transport</keyword>
<feature type="transmembrane region" description="Helical" evidence="7">
    <location>
        <begin position="224"/>
        <end position="248"/>
    </location>
</feature>
<dbReference type="SUPFAM" id="SSF161098">
    <property type="entry name" value="MetI-like"/>
    <property type="match status" value="1"/>
</dbReference>
<protein>
    <submittedName>
        <fullName evidence="9">ABC transporter permease</fullName>
    </submittedName>
</protein>
<name>A0ABD6AX70_9EURY</name>
<feature type="transmembrane region" description="Helical" evidence="7">
    <location>
        <begin position="97"/>
        <end position="120"/>
    </location>
</feature>
<evidence type="ECO:0000256" key="1">
    <source>
        <dbReference type="ARBA" id="ARBA00004651"/>
    </source>
</evidence>
<dbReference type="AlphaFoldDB" id="A0ABD6AX70"/>
<dbReference type="EMBL" id="JBHUDC010000006">
    <property type="protein sequence ID" value="MFD1514168.1"/>
    <property type="molecule type" value="Genomic_DNA"/>
</dbReference>
<keyword evidence="6 7" id="KW-0472">Membrane</keyword>
<evidence type="ECO:0000313" key="9">
    <source>
        <dbReference type="EMBL" id="MFD1514168.1"/>
    </source>
</evidence>
<dbReference type="InterPro" id="IPR035906">
    <property type="entry name" value="MetI-like_sf"/>
</dbReference>
<dbReference type="Pfam" id="PF00528">
    <property type="entry name" value="BPD_transp_1"/>
    <property type="match status" value="1"/>
</dbReference>
<feature type="transmembrane region" description="Helical" evidence="7">
    <location>
        <begin position="12"/>
        <end position="40"/>
    </location>
</feature>
<dbReference type="CDD" id="cd06261">
    <property type="entry name" value="TM_PBP2"/>
    <property type="match status" value="1"/>
</dbReference>
<proteinExistence type="inferred from homology"/>
<evidence type="ECO:0000259" key="8">
    <source>
        <dbReference type="PROSITE" id="PS50928"/>
    </source>
</evidence>
<comment type="subcellular location">
    <subcellularLocation>
        <location evidence="1 7">Cell membrane</location>
        <topology evidence="1 7">Multi-pass membrane protein</topology>
    </subcellularLocation>
</comment>
<organism evidence="9 10">
    <name type="scientific">Halomarina rubra</name>
    <dbReference type="NCBI Taxonomy" id="2071873"/>
    <lineage>
        <taxon>Archaea</taxon>
        <taxon>Methanobacteriati</taxon>
        <taxon>Methanobacteriota</taxon>
        <taxon>Stenosarchaea group</taxon>
        <taxon>Halobacteria</taxon>
        <taxon>Halobacteriales</taxon>
        <taxon>Natronomonadaceae</taxon>
        <taxon>Halomarina</taxon>
    </lineage>
</organism>
<keyword evidence="4 7" id="KW-0812">Transmembrane</keyword>
<dbReference type="Gene3D" id="1.10.3720.10">
    <property type="entry name" value="MetI-like"/>
    <property type="match status" value="1"/>
</dbReference>
<dbReference type="GO" id="GO:0005886">
    <property type="term" value="C:plasma membrane"/>
    <property type="evidence" value="ECO:0007669"/>
    <property type="project" value="UniProtKB-SubCell"/>
</dbReference>
<reference evidence="9 10" key="1">
    <citation type="journal article" date="2019" name="Int. J. Syst. Evol. Microbiol.">
        <title>The Global Catalogue of Microorganisms (GCM) 10K type strain sequencing project: providing services to taxonomists for standard genome sequencing and annotation.</title>
        <authorList>
            <consortium name="The Broad Institute Genomics Platform"/>
            <consortium name="The Broad Institute Genome Sequencing Center for Infectious Disease"/>
            <person name="Wu L."/>
            <person name="Ma J."/>
        </authorList>
    </citation>
    <scope>NUCLEOTIDE SEQUENCE [LARGE SCALE GENOMIC DNA]</scope>
    <source>
        <strain evidence="9 10">CGMCC 1.12563</strain>
    </source>
</reference>
<accession>A0ABD6AX70</accession>
<evidence type="ECO:0000256" key="6">
    <source>
        <dbReference type="ARBA" id="ARBA00023136"/>
    </source>
</evidence>
<gene>
    <name evidence="9" type="ORF">ACFSBT_12860</name>
</gene>
<feature type="transmembrane region" description="Helical" evidence="7">
    <location>
        <begin position="190"/>
        <end position="212"/>
    </location>
</feature>
<dbReference type="Proteomes" id="UP001597187">
    <property type="component" value="Unassembled WGS sequence"/>
</dbReference>
<sequence>MSVIERVPGANVTLPVAALIVGVALWWAIITVLSIPPFILPSPSAVVERLVTRPGLYASNAMATLAKTLVGGTLGIVGGMALALLVSWHRLLRRAFVPYLVAARVLPKVAIAPLLLLYVGLGFDTAVLFVALVSFFPMTVSTLAGVQRTPETQLDLMRSVDAGRLRTFIAVELPFALPDVFAGVKQSVTLAVVGATIAEWVVSTEGLGYLILIASESVQPDVMLASLVVLVAMGLTLYGVVVALQHVVTERVPLETA</sequence>
<dbReference type="PANTHER" id="PTHR30151">
    <property type="entry name" value="ALKANE SULFONATE ABC TRANSPORTER-RELATED, MEMBRANE SUBUNIT"/>
    <property type="match status" value="1"/>
</dbReference>
<evidence type="ECO:0000256" key="5">
    <source>
        <dbReference type="ARBA" id="ARBA00022989"/>
    </source>
</evidence>
<keyword evidence="10" id="KW-1185">Reference proteome</keyword>
<comment type="caution">
    <text evidence="9">The sequence shown here is derived from an EMBL/GenBank/DDBJ whole genome shotgun (WGS) entry which is preliminary data.</text>
</comment>
<keyword evidence="3" id="KW-1003">Cell membrane</keyword>
<evidence type="ECO:0000256" key="2">
    <source>
        <dbReference type="ARBA" id="ARBA00022448"/>
    </source>
</evidence>